<organism evidence="1 2">
    <name type="scientific">Pararge aegeria aegeria</name>
    <dbReference type="NCBI Taxonomy" id="348720"/>
    <lineage>
        <taxon>Eukaryota</taxon>
        <taxon>Metazoa</taxon>
        <taxon>Ecdysozoa</taxon>
        <taxon>Arthropoda</taxon>
        <taxon>Hexapoda</taxon>
        <taxon>Insecta</taxon>
        <taxon>Pterygota</taxon>
        <taxon>Neoptera</taxon>
        <taxon>Endopterygota</taxon>
        <taxon>Lepidoptera</taxon>
        <taxon>Glossata</taxon>
        <taxon>Ditrysia</taxon>
        <taxon>Papilionoidea</taxon>
        <taxon>Nymphalidae</taxon>
        <taxon>Satyrinae</taxon>
        <taxon>Satyrini</taxon>
        <taxon>Parargina</taxon>
        <taxon>Pararge</taxon>
    </lineage>
</organism>
<reference evidence="1" key="1">
    <citation type="submission" date="2022-03" db="EMBL/GenBank/DDBJ databases">
        <authorList>
            <person name="Lindestad O."/>
        </authorList>
    </citation>
    <scope>NUCLEOTIDE SEQUENCE</scope>
</reference>
<evidence type="ECO:0000313" key="1">
    <source>
        <dbReference type="EMBL" id="CAH2211333.1"/>
    </source>
</evidence>
<proteinExistence type="predicted"/>
<name>A0A8S4QJ12_9NEOP</name>
<gene>
    <name evidence="1" type="primary">jg20779</name>
    <name evidence="1" type="ORF">PAEG_LOCUS3163</name>
</gene>
<dbReference type="Proteomes" id="UP000838756">
    <property type="component" value="Unassembled WGS sequence"/>
</dbReference>
<protein>
    <submittedName>
        <fullName evidence="1">Jg20779 protein</fullName>
    </submittedName>
</protein>
<sequence length="40" mass="4457">ATQKVAAQKTKEDVRKAKAQNFKIGDPFDLGGEYNAKRCM</sequence>
<accession>A0A8S4QJ12</accession>
<feature type="non-terminal residue" evidence="1">
    <location>
        <position position="1"/>
    </location>
</feature>
<dbReference type="EMBL" id="CAKXAJ010009934">
    <property type="protein sequence ID" value="CAH2211333.1"/>
    <property type="molecule type" value="Genomic_DNA"/>
</dbReference>
<evidence type="ECO:0000313" key="2">
    <source>
        <dbReference type="Proteomes" id="UP000838756"/>
    </source>
</evidence>
<keyword evidence="2" id="KW-1185">Reference proteome</keyword>
<dbReference type="AlphaFoldDB" id="A0A8S4QJ12"/>
<dbReference type="OrthoDB" id="364348at2759"/>
<comment type="caution">
    <text evidence="1">The sequence shown here is derived from an EMBL/GenBank/DDBJ whole genome shotgun (WGS) entry which is preliminary data.</text>
</comment>